<keyword evidence="18" id="KW-1185">Reference proteome</keyword>
<proteinExistence type="inferred from homology"/>
<dbReference type="PANTHER" id="PTHR22749">
    <property type="entry name" value="RIBOFLAVIN KINASE/FMN ADENYLYLTRANSFERASE"/>
    <property type="match status" value="1"/>
</dbReference>
<dbReference type="Gene3D" id="3.40.50.620">
    <property type="entry name" value="HUPs"/>
    <property type="match status" value="1"/>
</dbReference>
<dbReference type="NCBIfam" id="TIGR00083">
    <property type="entry name" value="ribF"/>
    <property type="match status" value="1"/>
</dbReference>
<dbReference type="InterPro" id="IPR023465">
    <property type="entry name" value="Riboflavin_kinase_dom_sf"/>
</dbReference>
<dbReference type="RefSeq" id="WP_281487311.1">
    <property type="nucleotide sequence ID" value="NZ_CP159582.1"/>
</dbReference>
<dbReference type="GO" id="GO:0009231">
    <property type="term" value="P:riboflavin biosynthetic process"/>
    <property type="evidence" value="ECO:0007669"/>
    <property type="project" value="InterPro"/>
</dbReference>
<keyword evidence="5 15" id="KW-0288">FMN</keyword>
<keyword evidence="11 15" id="KW-0067">ATP-binding</keyword>
<evidence type="ECO:0000256" key="11">
    <source>
        <dbReference type="ARBA" id="ARBA00022840"/>
    </source>
</evidence>
<evidence type="ECO:0000256" key="14">
    <source>
        <dbReference type="ARBA" id="ARBA00049494"/>
    </source>
</evidence>
<dbReference type="CDD" id="cd02064">
    <property type="entry name" value="FAD_synthetase_N"/>
    <property type="match status" value="1"/>
</dbReference>
<evidence type="ECO:0000256" key="15">
    <source>
        <dbReference type="PIRNR" id="PIRNR004491"/>
    </source>
</evidence>
<evidence type="ECO:0000256" key="13">
    <source>
        <dbReference type="ARBA" id="ARBA00047880"/>
    </source>
</evidence>
<evidence type="ECO:0000256" key="4">
    <source>
        <dbReference type="ARBA" id="ARBA00022630"/>
    </source>
</evidence>
<dbReference type="AlphaFoldDB" id="A0AAW6T112"/>
<evidence type="ECO:0000256" key="2">
    <source>
        <dbReference type="ARBA" id="ARBA00004726"/>
    </source>
</evidence>
<dbReference type="EMBL" id="JASATX010000001">
    <property type="protein sequence ID" value="MDI2097520.1"/>
    <property type="molecule type" value="Genomic_DNA"/>
</dbReference>
<dbReference type="Pfam" id="PF01687">
    <property type="entry name" value="Flavokinase"/>
    <property type="match status" value="1"/>
</dbReference>
<keyword evidence="10 15" id="KW-0274">FAD</keyword>
<keyword evidence="9 15" id="KW-0418">Kinase</keyword>
<dbReference type="SUPFAM" id="SSF52374">
    <property type="entry name" value="Nucleotidylyl transferase"/>
    <property type="match status" value="1"/>
</dbReference>
<evidence type="ECO:0000256" key="7">
    <source>
        <dbReference type="ARBA" id="ARBA00022695"/>
    </source>
</evidence>
<dbReference type="GO" id="GO:0009398">
    <property type="term" value="P:FMN biosynthetic process"/>
    <property type="evidence" value="ECO:0007669"/>
    <property type="project" value="UniProtKB-UniRule"/>
</dbReference>
<dbReference type="PIRSF" id="PIRSF004491">
    <property type="entry name" value="FAD_Synth"/>
    <property type="match status" value="1"/>
</dbReference>
<organism evidence="17 18">
    <name type="scientific">Ruicaihuangia caeni</name>
    <dbReference type="NCBI Taxonomy" id="3042517"/>
    <lineage>
        <taxon>Bacteria</taxon>
        <taxon>Bacillati</taxon>
        <taxon>Actinomycetota</taxon>
        <taxon>Actinomycetes</taxon>
        <taxon>Micrococcales</taxon>
        <taxon>Microbacteriaceae</taxon>
        <taxon>Ruicaihuangia</taxon>
    </lineage>
</organism>
<dbReference type="FunFam" id="2.40.30.30:FF:000003">
    <property type="entry name" value="Riboflavin biosynthesis protein"/>
    <property type="match status" value="1"/>
</dbReference>
<comment type="similarity">
    <text evidence="15">Belongs to the ribF family.</text>
</comment>
<dbReference type="GO" id="GO:0005524">
    <property type="term" value="F:ATP binding"/>
    <property type="evidence" value="ECO:0007669"/>
    <property type="project" value="UniProtKB-UniRule"/>
</dbReference>
<evidence type="ECO:0000256" key="1">
    <source>
        <dbReference type="ARBA" id="ARBA00002121"/>
    </source>
</evidence>
<keyword evidence="8 15" id="KW-0547">Nucleotide-binding</keyword>
<gene>
    <name evidence="17" type="ORF">QF206_00875</name>
</gene>
<dbReference type="GO" id="GO:0003919">
    <property type="term" value="F:FMN adenylyltransferase activity"/>
    <property type="evidence" value="ECO:0007669"/>
    <property type="project" value="UniProtKB-UniRule"/>
</dbReference>
<evidence type="ECO:0000256" key="9">
    <source>
        <dbReference type="ARBA" id="ARBA00022777"/>
    </source>
</evidence>
<dbReference type="SMART" id="SM00904">
    <property type="entry name" value="Flavokinase"/>
    <property type="match status" value="1"/>
</dbReference>
<comment type="catalytic activity">
    <reaction evidence="14 15">
        <text>FMN + ATP + H(+) = FAD + diphosphate</text>
        <dbReference type="Rhea" id="RHEA:17237"/>
        <dbReference type="ChEBI" id="CHEBI:15378"/>
        <dbReference type="ChEBI" id="CHEBI:30616"/>
        <dbReference type="ChEBI" id="CHEBI:33019"/>
        <dbReference type="ChEBI" id="CHEBI:57692"/>
        <dbReference type="ChEBI" id="CHEBI:58210"/>
        <dbReference type="EC" id="2.7.7.2"/>
    </reaction>
</comment>
<dbReference type="Gene3D" id="2.40.30.30">
    <property type="entry name" value="Riboflavin kinase-like"/>
    <property type="match status" value="1"/>
</dbReference>
<evidence type="ECO:0000256" key="6">
    <source>
        <dbReference type="ARBA" id="ARBA00022679"/>
    </source>
</evidence>
<dbReference type="InterPro" id="IPR015865">
    <property type="entry name" value="Riboflavin_kinase_bac/euk"/>
</dbReference>
<evidence type="ECO:0000256" key="8">
    <source>
        <dbReference type="ARBA" id="ARBA00022741"/>
    </source>
</evidence>
<comment type="catalytic activity">
    <reaction evidence="13 15">
        <text>riboflavin + ATP = FMN + ADP + H(+)</text>
        <dbReference type="Rhea" id="RHEA:14357"/>
        <dbReference type="ChEBI" id="CHEBI:15378"/>
        <dbReference type="ChEBI" id="CHEBI:30616"/>
        <dbReference type="ChEBI" id="CHEBI:57986"/>
        <dbReference type="ChEBI" id="CHEBI:58210"/>
        <dbReference type="ChEBI" id="CHEBI:456216"/>
        <dbReference type="EC" id="2.7.1.26"/>
    </reaction>
</comment>
<evidence type="ECO:0000313" key="17">
    <source>
        <dbReference type="EMBL" id="MDI2097520.1"/>
    </source>
</evidence>
<comment type="pathway">
    <text evidence="2 15">Cofactor biosynthesis; FAD biosynthesis; FAD from FMN: step 1/1.</text>
</comment>
<keyword evidence="4 15" id="KW-0285">Flavoprotein</keyword>
<dbReference type="EC" id="2.7.1.26" evidence="15"/>
<dbReference type="InterPro" id="IPR014729">
    <property type="entry name" value="Rossmann-like_a/b/a_fold"/>
</dbReference>
<evidence type="ECO:0000313" key="18">
    <source>
        <dbReference type="Proteomes" id="UP001321506"/>
    </source>
</evidence>
<protein>
    <recommendedName>
        <fullName evidence="15">Riboflavin biosynthesis protein</fullName>
    </recommendedName>
    <domain>
        <recommendedName>
            <fullName evidence="15">Riboflavin kinase</fullName>
            <ecNumber evidence="15">2.7.1.26</ecNumber>
        </recommendedName>
        <alternativeName>
            <fullName evidence="15">Flavokinase</fullName>
        </alternativeName>
    </domain>
    <domain>
        <recommendedName>
            <fullName evidence="15">FMN adenylyltransferase</fullName>
            <ecNumber evidence="15">2.7.7.2</ecNumber>
        </recommendedName>
        <alternativeName>
            <fullName evidence="15">FAD pyrophosphorylase</fullName>
        </alternativeName>
        <alternativeName>
            <fullName evidence="15">FAD synthase</fullName>
        </alternativeName>
    </domain>
</protein>
<comment type="pathway">
    <text evidence="3 15">Cofactor biosynthesis; FMN biosynthesis; FMN from riboflavin (ATP route): step 1/1.</text>
</comment>
<evidence type="ECO:0000256" key="12">
    <source>
        <dbReference type="ARBA" id="ARBA00023268"/>
    </source>
</evidence>
<dbReference type="Proteomes" id="UP001321506">
    <property type="component" value="Unassembled WGS sequence"/>
</dbReference>
<evidence type="ECO:0000256" key="3">
    <source>
        <dbReference type="ARBA" id="ARBA00005201"/>
    </source>
</evidence>
<sequence>MRVFTSIADVPAGFGPSAVTIGKFDGVHMGHRAVIDELKRMADAEQLVPTVVTFDRNPLSLLRPELCPEPLVSNAQKLELLEEAGVEATLMLTFDESLREQTPDEFVSRVLVDALRARIVFVGGDFRYGVKGSGDIDTLRAEGARFGFDVRLVDDVREAGRRASSTWTREALAAGDVRRASELLGHLPTLRSVVVAGEKRGRELGFPTANLRPDVEGFIPADGVYAGWLTIAGDQEGEGVPMPAAISIGNNPTFDGVPERQVEAFVLDQDFDLYGRTVEIAFVDRIRDMLKFTTIEALIDTLHEDVRRTREIMASAPRPSR</sequence>
<dbReference type="GO" id="GO:0008531">
    <property type="term" value="F:riboflavin kinase activity"/>
    <property type="evidence" value="ECO:0007669"/>
    <property type="project" value="UniProtKB-UniRule"/>
</dbReference>
<dbReference type="NCBIfam" id="NF004160">
    <property type="entry name" value="PRK05627.1-3"/>
    <property type="match status" value="1"/>
</dbReference>
<keyword evidence="7 15" id="KW-0548">Nucleotidyltransferase</keyword>
<keyword evidence="6 15" id="KW-0808">Transferase</keyword>
<dbReference type="GO" id="GO:0006747">
    <property type="term" value="P:FAD biosynthetic process"/>
    <property type="evidence" value="ECO:0007669"/>
    <property type="project" value="UniProtKB-UniRule"/>
</dbReference>
<keyword evidence="12" id="KW-0511">Multifunctional enzyme</keyword>
<dbReference type="PANTHER" id="PTHR22749:SF6">
    <property type="entry name" value="RIBOFLAVIN KINASE"/>
    <property type="match status" value="1"/>
</dbReference>
<dbReference type="EC" id="2.7.7.2" evidence="15"/>
<dbReference type="Pfam" id="PF06574">
    <property type="entry name" value="FAD_syn"/>
    <property type="match status" value="1"/>
</dbReference>
<evidence type="ECO:0000259" key="16">
    <source>
        <dbReference type="SMART" id="SM00904"/>
    </source>
</evidence>
<comment type="caution">
    <text evidence="17">The sequence shown here is derived from an EMBL/GenBank/DDBJ whole genome shotgun (WGS) entry which is preliminary data.</text>
</comment>
<evidence type="ECO:0000256" key="10">
    <source>
        <dbReference type="ARBA" id="ARBA00022827"/>
    </source>
</evidence>
<accession>A0AAW6T112</accession>
<feature type="domain" description="Riboflavin kinase" evidence="16">
    <location>
        <begin position="183"/>
        <end position="314"/>
    </location>
</feature>
<dbReference type="InterPro" id="IPR015864">
    <property type="entry name" value="FAD_synthase"/>
</dbReference>
<dbReference type="FunFam" id="3.40.50.620:FF:000021">
    <property type="entry name" value="Riboflavin biosynthesis protein"/>
    <property type="match status" value="1"/>
</dbReference>
<dbReference type="InterPro" id="IPR023468">
    <property type="entry name" value="Riboflavin_kinase"/>
</dbReference>
<name>A0AAW6T112_9MICO</name>
<comment type="function">
    <text evidence="1">Catalyzes the phosphorylation of riboflavin to FMN followed by the adenylation of FMN to FAD.</text>
</comment>
<dbReference type="InterPro" id="IPR002606">
    <property type="entry name" value="Riboflavin_kinase_bac"/>
</dbReference>
<dbReference type="SUPFAM" id="SSF82114">
    <property type="entry name" value="Riboflavin kinase-like"/>
    <property type="match status" value="1"/>
</dbReference>
<reference evidence="17 18" key="1">
    <citation type="submission" date="2023-04" db="EMBL/GenBank/DDBJ databases">
        <title>Klugiella caeni sp. nov. isolated from the sludge of biochemical tank.</title>
        <authorList>
            <person name="Geng K."/>
        </authorList>
    </citation>
    <scope>NUCLEOTIDE SEQUENCE [LARGE SCALE GENOMIC DNA]</scope>
    <source>
        <strain evidence="17 18">YN-L-19</strain>
    </source>
</reference>
<evidence type="ECO:0000256" key="5">
    <source>
        <dbReference type="ARBA" id="ARBA00022643"/>
    </source>
</evidence>